<keyword evidence="3" id="KW-1185">Reference proteome</keyword>
<dbReference type="Proteomes" id="UP000076532">
    <property type="component" value="Unassembled WGS sequence"/>
</dbReference>
<gene>
    <name evidence="2" type="ORF">FIBSPDRAFT_956495</name>
</gene>
<evidence type="ECO:0000256" key="1">
    <source>
        <dbReference type="SAM" id="MobiDB-lite"/>
    </source>
</evidence>
<proteinExistence type="predicted"/>
<evidence type="ECO:0000313" key="2">
    <source>
        <dbReference type="EMBL" id="KZP18117.1"/>
    </source>
</evidence>
<dbReference type="EMBL" id="KV417575">
    <property type="protein sequence ID" value="KZP18117.1"/>
    <property type="molecule type" value="Genomic_DNA"/>
</dbReference>
<feature type="region of interest" description="Disordered" evidence="1">
    <location>
        <begin position="1"/>
        <end position="35"/>
    </location>
</feature>
<name>A0A166GSE4_9AGAM</name>
<evidence type="ECO:0000313" key="3">
    <source>
        <dbReference type="Proteomes" id="UP000076532"/>
    </source>
</evidence>
<feature type="region of interest" description="Disordered" evidence="1">
    <location>
        <begin position="245"/>
        <end position="285"/>
    </location>
</feature>
<reference evidence="2 3" key="1">
    <citation type="journal article" date="2016" name="Mol. Biol. Evol.">
        <title>Comparative Genomics of Early-Diverging Mushroom-Forming Fungi Provides Insights into the Origins of Lignocellulose Decay Capabilities.</title>
        <authorList>
            <person name="Nagy L.G."/>
            <person name="Riley R."/>
            <person name="Tritt A."/>
            <person name="Adam C."/>
            <person name="Daum C."/>
            <person name="Floudas D."/>
            <person name="Sun H."/>
            <person name="Yadav J.S."/>
            <person name="Pangilinan J."/>
            <person name="Larsson K.H."/>
            <person name="Matsuura K."/>
            <person name="Barry K."/>
            <person name="Labutti K."/>
            <person name="Kuo R."/>
            <person name="Ohm R.A."/>
            <person name="Bhattacharya S.S."/>
            <person name="Shirouzu T."/>
            <person name="Yoshinaga Y."/>
            <person name="Martin F.M."/>
            <person name="Grigoriev I.V."/>
            <person name="Hibbett D.S."/>
        </authorList>
    </citation>
    <scope>NUCLEOTIDE SEQUENCE [LARGE SCALE GENOMIC DNA]</scope>
    <source>
        <strain evidence="2 3">CBS 109695</strain>
    </source>
</reference>
<sequence>MTNPAAQRAAAPAPSDEERVPTPPVVSNDKGEEAELPPHFPSIEKCHHDDDLTVPSNECMSYLAPRAMLPEGTYSSDYSTTSIAGLTGWAEAKKKLRTKTRFLQALRLGQAFRISELPEDRGATKLTRSELLKPLIRRALDILDALCLTFSVLYGTDGIIMCAAPRAEQMAALNLQIQIIKELQEATMKEKGLEEFGKISWGEENDYTQWRTLNNFEILITNYRYDVECLLLHYAPYCPSKREQDEQAGVETSQPTISTIPATPATPVKPRYEPTSVSEHPYRHQTTPVSGTVMYHLLSL</sequence>
<feature type="compositionally biased region" description="Low complexity" evidence="1">
    <location>
        <begin position="252"/>
        <end position="266"/>
    </location>
</feature>
<dbReference type="AlphaFoldDB" id="A0A166GSE4"/>
<protein>
    <submittedName>
        <fullName evidence="2">Uncharacterized protein</fullName>
    </submittedName>
</protein>
<feature type="compositionally biased region" description="Low complexity" evidence="1">
    <location>
        <begin position="1"/>
        <end position="14"/>
    </location>
</feature>
<accession>A0A166GSE4</accession>
<organism evidence="2 3">
    <name type="scientific">Athelia psychrophila</name>
    <dbReference type="NCBI Taxonomy" id="1759441"/>
    <lineage>
        <taxon>Eukaryota</taxon>
        <taxon>Fungi</taxon>
        <taxon>Dikarya</taxon>
        <taxon>Basidiomycota</taxon>
        <taxon>Agaricomycotina</taxon>
        <taxon>Agaricomycetes</taxon>
        <taxon>Agaricomycetidae</taxon>
        <taxon>Atheliales</taxon>
        <taxon>Atheliaceae</taxon>
        <taxon>Athelia</taxon>
    </lineage>
</organism>